<proteinExistence type="predicted"/>
<comment type="caution">
    <text evidence="1">The sequence shown here is derived from an EMBL/GenBank/DDBJ whole genome shotgun (WGS) entry which is preliminary data.</text>
</comment>
<evidence type="ECO:0000313" key="1">
    <source>
        <dbReference type="EMBL" id="KHF45972.1"/>
    </source>
</evidence>
<name>A0A837DFA7_9PSEU</name>
<reference evidence="1 2" key="1">
    <citation type="submission" date="2014-10" db="EMBL/GenBank/DDBJ databases">
        <title>Genome sequence of Micropolyspora internatus JCM3315.</title>
        <authorList>
            <person name="Shin S.-K."/>
            <person name="Yi H."/>
        </authorList>
    </citation>
    <scope>NUCLEOTIDE SEQUENCE [LARGE SCALE GENOMIC DNA]</scope>
    <source>
        <strain evidence="1 2">JCM 3315</strain>
    </source>
</reference>
<evidence type="ECO:0000313" key="2">
    <source>
        <dbReference type="Proteomes" id="UP000030848"/>
    </source>
</evidence>
<organism evidence="1 2">
    <name type="scientific">Saccharomonospora viridis</name>
    <dbReference type="NCBI Taxonomy" id="1852"/>
    <lineage>
        <taxon>Bacteria</taxon>
        <taxon>Bacillati</taxon>
        <taxon>Actinomycetota</taxon>
        <taxon>Actinomycetes</taxon>
        <taxon>Pseudonocardiales</taxon>
        <taxon>Pseudonocardiaceae</taxon>
        <taxon>Saccharomonospora</taxon>
    </lineage>
</organism>
<sequence length="41" mass="4621">MNPGNWCAHTAFESEIEISTAMRSVSKTPEFEWSPNEIPPV</sequence>
<accession>A0A837DFA7</accession>
<dbReference type="Proteomes" id="UP000030848">
    <property type="component" value="Unassembled WGS sequence"/>
</dbReference>
<dbReference type="AlphaFoldDB" id="A0A837DFA7"/>
<protein>
    <submittedName>
        <fullName evidence="1">Uncharacterized protein</fullName>
    </submittedName>
</protein>
<gene>
    <name evidence="1" type="ORF">MINT15_02730</name>
</gene>
<dbReference type="EMBL" id="JRZE01000001">
    <property type="protein sequence ID" value="KHF45972.1"/>
    <property type="molecule type" value="Genomic_DNA"/>
</dbReference>